<organism evidence="7 8">
    <name type="scientific">Tsuneonella dongtanensis</name>
    <dbReference type="NCBI Taxonomy" id="692370"/>
    <lineage>
        <taxon>Bacteria</taxon>
        <taxon>Pseudomonadati</taxon>
        <taxon>Pseudomonadota</taxon>
        <taxon>Alphaproteobacteria</taxon>
        <taxon>Sphingomonadales</taxon>
        <taxon>Erythrobacteraceae</taxon>
        <taxon>Tsuneonella</taxon>
    </lineage>
</organism>
<keyword evidence="1" id="KW-0645">Protease</keyword>
<dbReference type="InterPro" id="IPR051929">
    <property type="entry name" value="VirAsm_ModProt"/>
</dbReference>
<dbReference type="PROSITE" id="PS50249">
    <property type="entry name" value="MPN"/>
    <property type="match status" value="1"/>
</dbReference>
<evidence type="ECO:0000313" key="7">
    <source>
        <dbReference type="EMBL" id="ANY20921.1"/>
    </source>
</evidence>
<dbReference type="Pfam" id="PF14464">
    <property type="entry name" value="Prok-JAB"/>
    <property type="match status" value="1"/>
</dbReference>
<feature type="domain" description="MPN" evidence="6">
    <location>
        <begin position="3"/>
        <end position="131"/>
    </location>
</feature>
<evidence type="ECO:0000256" key="5">
    <source>
        <dbReference type="ARBA" id="ARBA00023049"/>
    </source>
</evidence>
<dbReference type="STRING" id="692370.A6F68_02423"/>
<keyword evidence="2" id="KW-0479">Metal-binding</keyword>
<keyword evidence="8" id="KW-1185">Reference proteome</keyword>
<evidence type="ECO:0000259" key="6">
    <source>
        <dbReference type="PROSITE" id="PS50249"/>
    </source>
</evidence>
<dbReference type="RefSeq" id="WP_157096726.1">
    <property type="nucleotide sequence ID" value="NZ_CP016591.1"/>
</dbReference>
<dbReference type="CDD" id="cd08070">
    <property type="entry name" value="MPN_like"/>
    <property type="match status" value="1"/>
</dbReference>
<dbReference type="InterPro" id="IPR037518">
    <property type="entry name" value="MPN"/>
</dbReference>
<dbReference type="GO" id="GO:0008270">
    <property type="term" value="F:zinc ion binding"/>
    <property type="evidence" value="ECO:0007669"/>
    <property type="project" value="TreeGrafter"/>
</dbReference>
<dbReference type="GO" id="GO:0006508">
    <property type="term" value="P:proteolysis"/>
    <property type="evidence" value="ECO:0007669"/>
    <property type="project" value="UniProtKB-KW"/>
</dbReference>
<gene>
    <name evidence="7" type="ORF">A6F68_02423</name>
</gene>
<keyword evidence="4" id="KW-0862">Zinc</keyword>
<evidence type="ECO:0000256" key="4">
    <source>
        <dbReference type="ARBA" id="ARBA00022833"/>
    </source>
</evidence>
<dbReference type="SUPFAM" id="SSF102712">
    <property type="entry name" value="JAB1/MPN domain"/>
    <property type="match status" value="1"/>
</dbReference>
<dbReference type="Proteomes" id="UP000092932">
    <property type="component" value="Chromosome"/>
</dbReference>
<name>A0A1B2AFM2_9SPHN</name>
<dbReference type="InterPro" id="IPR000555">
    <property type="entry name" value="JAMM/MPN+_dom"/>
</dbReference>
<evidence type="ECO:0000256" key="1">
    <source>
        <dbReference type="ARBA" id="ARBA00022670"/>
    </source>
</evidence>
<evidence type="ECO:0000256" key="3">
    <source>
        <dbReference type="ARBA" id="ARBA00022801"/>
    </source>
</evidence>
<reference evidence="7 8" key="1">
    <citation type="submission" date="2016-07" db="EMBL/GenBank/DDBJ databases">
        <title>Complete genome sequence of Altererythrobacter dongtanensis KCTC 22672, a type strain with esterase isolated from tidal flat.</title>
        <authorList>
            <person name="Cheng H."/>
            <person name="Wu Y.-H."/>
            <person name="Zhou P."/>
            <person name="Huo Y.-Y."/>
            <person name="Wang C.-S."/>
            <person name="Xu X.-W."/>
        </authorList>
    </citation>
    <scope>NUCLEOTIDE SEQUENCE [LARGE SCALE GENOMIC DNA]</scope>
    <source>
        <strain evidence="7 8">KCTC 22672</strain>
    </source>
</reference>
<proteinExistence type="predicted"/>
<sequence>MPREVSSTLVDQLIDCAGKAHPREACGLLLGSNDVIGEVRACDNVHPRPETHFEIDPRALIEAHRAARAGGPEVIGYWHSHPAGRPEPSATDRAHATGDGKVWAIVGEGTVRWWRDGPGGFEPLSYRVTGG</sequence>
<keyword evidence="3" id="KW-0378">Hydrolase</keyword>
<dbReference type="SMART" id="SM00232">
    <property type="entry name" value="JAB_MPN"/>
    <property type="match status" value="1"/>
</dbReference>
<dbReference type="PANTHER" id="PTHR34858">
    <property type="entry name" value="CYSO-CYSTEINE PEPTIDASE"/>
    <property type="match status" value="1"/>
</dbReference>
<dbReference type="EMBL" id="CP016591">
    <property type="protein sequence ID" value="ANY20921.1"/>
    <property type="molecule type" value="Genomic_DNA"/>
</dbReference>
<keyword evidence="5" id="KW-0482">Metalloprotease</keyword>
<evidence type="ECO:0000256" key="2">
    <source>
        <dbReference type="ARBA" id="ARBA00022723"/>
    </source>
</evidence>
<dbReference type="KEGG" id="ado:A6F68_02423"/>
<dbReference type="AlphaFoldDB" id="A0A1B2AFM2"/>
<evidence type="ECO:0000313" key="8">
    <source>
        <dbReference type="Proteomes" id="UP000092932"/>
    </source>
</evidence>
<protein>
    <recommendedName>
        <fullName evidence="6">MPN domain-containing protein</fullName>
    </recommendedName>
</protein>
<dbReference type="GO" id="GO:0008235">
    <property type="term" value="F:metalloexopeptidase activity"/>
    <property type="evidence" value="ECO:0007669"/>
    <property type="project" value="TreeGrafter"/>
</dbReference>
<dbReference type="InterPro" id="IPR028090">
    <property type="entry name" value="JAB_dom_prok"/>
</dbReference>
<dbReference type="PANTHER" id="PTHR34858:SF1">
    <property type="entry name" value="CYSO-CYSTEINE PEPTIDASE"/>
    <property type="match status" value="1"/>
</dbReference>
<dbReference type="OrthoDB" id="9802958at2"/>
<dbReference type="Gene3D" id="3.40.140.10">
    <property type="entry name" value="Cytidine Deaminase, domain 2"/>
    <property type="match status" value="1"/>
</dbReference>
<accession>A0A1B2AFM2</accession>